<sequence>MTDTSYTKEEDIAFPSEIISITRQDRIEEYIAQQYHTILDRIDEMERNAHSGWIYDYGIKVYLEISAYQPLRGSSHFELPKPWNKPQLGIINPKNNDEFCFHECIKAHLRSETFRREGRRAQHLNEISRNRRYGSMVNFTGINAPASLRDIDRFEENNPSFSVNVFKPVLSENDKELKTHKLDPLRISEYNYRREHLVDLILFTQGEEGWHRIMRNWNKHHDHKYFCRHCLRAPFSRLDLLEDHIAHNCHGRNNPYAGQREIFPKKGKHISQFTNIKALLKAPFVIYPDNECDSNKLDEKEEDKNKNTVKIQKQVNNSFGYVMIQNDSEIISNVFRRTANSIEEKWKNMLEDLEMVKEILRNPVELKMTARDWENHNSARKCYLCEGLLQEVRYNKAKYFDNETQKFNGAAHQGCIRTVCDARRIKYKKSLYRTEHLTKKEEKAFNEAVKCVICKKNLKEEKKNKVRDHDHITGQYRGAAHRECNLQLQLKPDEIKIPVIYQGGKHYDFHLELLELGIITEEKIDPIADNMENYKSFTIGQFKFIDTIQFQLPSLEKIASNLRGGVNSPDELAKRFPILAQCFPKELLPLLTQKDEYPYELNDPGRFSRTKLPSREEFNTTLGGLNYCKQGCKKCKHEIKGKKCDGKCKSEDYKEVTDCEHEKIFTISQKQYDHAQKVWQETDCKTFEDYHMLYLKTDVLILADAFQNFRAVMIDAFELNPANYITLPSYAFDVAKKVTKVKLELFHEGQEDMHEFVQRIMRGGNSMAPRRIAKANFPGMKGYNKKRANKWLLYLDANNLYGWAMIQHLPIRGFRWLDLKDLPNIRTISPTAKRGSAWEVKLKYPEKLHPSHSDFPLCPKRRIVTREELRPEQENMIKKLSQGKFAETEKLVATLETKDRYILNYRNLQQCLALGMELEHVYRVLEFDQSPWLEPYIMGNTLRRRNAKNDFERDLWKLMNNAVFGKTMEDVRRRKRIDLVRPIGEEHRLRKMLADPALVGRKIFYGSNLIAVHRKQTHVTLNKPIYVGATILDLSKYYMYDFWYNHIKRKYGDKAKLCYTDTDSFIIEIETENVYDDMVEDADLFDFSDYPEDHPLLKKLPPDQLITKPDGTRELKNKKVIGKWKDENAGTRITRYAGNRSKSYVVETENASKNIQKSKGLKKSLVNKELTIDIYERCILEGVEDKPRTAYFLQCERFVPYIIRRTKKSINPLDSKRWILNDRITTWAYGDCRIPLYLQALERYGEDIPNEILVSLGL</sequence>
<dbReference type="GO" id="GO:0003676">
    <property type="term" value="F:nucleic acid binding"/>
    <property type="evidence" value="ECO:0007669"/>
    <property type="project" value="InterPro"/>
</dbReference>
<reference evidence="1" key="1">
    <citation type="submission" date="2013-07" db="EMBL/GenBank/DDBJ databases">
        <title>The genome of an arbuscular mycorrhizal fungus provides insights into the evolution of the oldest plant symbiosis.</title>
        <authorList>
            <consortium name="DOE Joint Genome Institute"/>
            <person name="Tisserant E."/>
            <person name="Malbreil M."/>
            <person name="Kuo A."/>
            <person name="Kohler A."/>
            <person name="Symeonidi A."/>
            <person name="Balestrini R."/>
            <person name="Charron P."/>
            <person name="Duensing N."/>
            <person name="Frei-dit-Frey N."/>
            <person name="Gianinazzi-Pearson V."/>
            <person name="Gilbert B."/>
            <person name="Handa Y."/>
            <person name="Hijri M."/>
            <person name="Kaul R."/>
            <person name="Kawaguchi M."/>
            <person name="Krajinski F."/>
            <person name="Lammers P."/>
            <person name="Lapierre D."/>
            <person name="Masclaux F.G."/>
            <person name="Murat C."/>
            <person name="Morin E."/>
            <person name="Ndikumana S."/>
            <person name="Pagni M."/>
            <person name="Petitpierre D."/>
            <person name="Requena N."/>
            <person name="Rosikiewicz P."/>
            <person name="Riley R."/>
            <person name="Saito K."/>
            <person name="San Clemente H."/>
            <person name="Shapiro H."/>
            <person name="van Tuinen D."/>
            <person name="Becard G."/>
            <person name="Bonfante P."/>
            <person name="Paszkowski U."/>
            <person name="Shachar-Hill Y."/>
            <person name="Young J.P."/>
            <person name="Sanders I.R."/>
            <person name="Henrissat B."/>
            <person name="Rensing S.A."/>
            <person name="Grigoriev I.V."/>
            <person name="Corradi N."/>
            <person name="Roux C."/>
            <person name="Martin F."/>
        </authorList>
    </citation>
    <scope>NUCLEOTIDE SEQUENCE</scope>
    <source>
        <strain evidence="1">DAOM 197198</strain>
    </source>
</reference>
<dbReference type="InterPro" id="IPR038563">
    <property type="entry name" value="Endonuclease_7_sf"/>
</dbReference>
<dbReference type="AlphaFoldDB" id="U9URW3"/>
<dbReference type="InterPro" id="IPR004211">
    <property type="entry name" value="Endonuclease_7"/>
</dbReference>
<organism evidence="1">
    <name type="scientific">Rhizophagus irregularis (strain DAOM 181602 / DAOM 197198 / MUCL 43194)</name>
    <name type="common">Arbuscular mycorrhizal fungus</name>
    <name type="synonym">Glomus intraradices</name>
    <dbReference type="NCBI Taxonomy" id="747089"/>
    <lineage>
        <taxon>Eukaryota</taxon>
        <taxon>Fungi</taxon>
        <taxon>Fungi incertae sedis</taxon>
        <taxon>Mucoromycota</taxon>
        <taxon>Glomeromycotina</taxon>
        <taxon>Glomeromycetes</taxon>
        <taxon>Glomerales</taxon>
        <taxon>Glomeraceae</taxon>
        <taxon>Rhizophagus</taxon>
    </lineage>
</organism>
<gene>
    <name evidence="1" type="ORF">GLOINDRAFT_17611</name>
</gene>
<accession>U9URW3</accession>
<dbReference type="InterPro" id="IPR043502">
    <property type="entry name" value="DNA/RNA_pol_sf"/>
</dbReference>
<dbReference type="EMBL" id="KI276534">
    <property type="protein sequence ID" value="ESA21303.1"/>
    <property type="molecule type" value="Genomic_DNA"/>
</dbReference>
<dbReference type="VEuPathDB" id="FungiDB:RhiirFUN_012888"/>
<proteinExistence type="predicted"/>
<evidence type="ECO:0000313" key="1">
    <source>
        <dbReference type="EMBL" id="ESA21303.1"/>
    </source>
</evidence>
<protein>
    <submittedName>
        <fullName evidence="1">Uncharacterized protein</fullName>
    </submittedName>
</protein>
<dbReference type="eggNOG" id="ENOG502QT5H">
    <property type="taxonomic scope" value="Eukaryota"/>
</dbReference>
<dbReference type="Gene3D" id="3.90.1600.10">
    <property type="entry name" value="Palm domain of DNA polymerase"/>
    <property type="match status" value="1"/>
</dbReference>
<dbReference type="SUPFAM" id="SSF54060">
    <property type="entry name" value="His-Me finger endonucleases"/>
    <property type="match status" value="1"/>
</dbReference>
<dbReference type="STRING" id="747089.U9URW3"/>
<name>U9URW3_RHIID</name>
<dbReference type="PANTHER" id="PTHR31511">
    <property type="entry name" value="PROTEIN CBG23764"/>
    <property type="match status" value="1"/>
</dbReference>
<dbReference type="VEuPathDB" id="FungiDB:RhiirFUN_022199"/>
<dbReference type="Gene3D" id="3.40.1800.10">
    <property type="entry name" value="His-Me finger endonucleases"/>
    <property type="match status" value="1"/>
</dbReference>
<dbReference type="VEuPathDB" id="FungiDB:RhiirFUN_011415"/>
<dbReference type="VEuPathDB" id="FungiDB:RhiirFUN_022400"/>
<dbReference type="VEuPathDB" id="FungiDB:RhiirFUN_011416"/>
<dbReference type="SUPFAM" id="SSF56672">
    <property type="entry name" value="DNA/RNA polymerases"/>
    <property type="match status" value="1"/>
</dbReference>
<dbReference type="HOGENOM" id="CLU_002028_2_1_1"/>
<dbReference type="Pfam" id="PF02945">
    <property type="entry name" value="Endonuclease_7"/>
    <property type="match status" value="1"/>
</dbReference>
<dbReference type="InterPro" id="IPR023211">
    <property type="entry name" value="DNA_pol_palm_dom_sf"/>
</dbReference>
<dbReference type="GO" id="GO:0000166">
    <property type="term" value="F:nucleotide binding"/>
    <property type="evidence" value="ECO:0007669"/>
    <property type="project" value="InterPro"/>
</dbReference>
<dbReference type="PANTHER" id="PTHR31511:SF12">
    <property type="entry name" value="RHO TERMINATION FACTOR N-TERMINAL DOMAIN-CONTAINING PROTEIN"/>
    <property type="match status" value="1"/>
</dbReference>
<dbReference type="InterPro" id="IPR017964">
    <property type="entry name" value="DNA-dir_DNA_pol_B_CS"/>
</dbReference>
<dbReference type="InterPro" id="IPR044925">
    <property type="entry name" value="His-Me_finger_sf"/>
</dbReference>
<dbReference type="PROSITE" id="PS00116">
    <property type="entry name" value="DNA_POLYMERASE_B"/>
    <property type="match status" value="1"/>
</dbReference>